<evidence type="ECO:0008006" key="3">
    <source>
        <dbReference type="Google" id="ProtNLM"/>
    </source>
</evidence>
<evidence type="ECO:0000313" key="2">
    <source>
        <dbReference type="Proteomes" id="UP000325211"/>
    </source>
</evidence>
<protein>
    <recommendedName>
        <fullName evidence="3">2'-5' RNA ligase family protein</fullName>
    </recommendedName>
</protein>
<dbReference type="AlphaFoldDB" id="A0A5P2D9R0"/>
<gene>
    <name evidence="1" type="ORF">DEJ50_32650</name>
</gene>
<dbReference type="EMBL" id="CP029190">
    <property type="protein sequence ID" value="QES51894.1"/>
    <property type="molecule type" value="Genomic_DNA"/>
</dbReference>
<dbReference type="Pfam" id="PF13563">
    <property type="entry name" value="2_5_RNA_ligase2"/>
    <property type="match status" value="1"/>
</dbReference>
<dbReference type="Proteomes" id="UP000325211">
    <property type="component" value="Chromosome"/>
</dbReference>
<reference evidence="1 2" key="1">
    <citation type="submission" date="2018-05" db="EMBL/GenBank/DDBJ databases">
        <title>Streptomyces venezuelae.</title>
        <authorList>
            <person name="Kim W."/>
            <person name="Lee N."/>
            <person name="Cho B.-K."/>
        </authorList>
    </citation>
    <scope>NUCLEOTIDE SEQUENCE [LARGE SCALE GENOMIC DNA]</scope>
    <source>
        <strain evidence="1 2">ATCC 21782</strain>
    </source>
</reference>
<evidence type="ECO:0000313" key="1">
    <source>
        <dbReference type="EMBL" id="QES51894.1"/>
    </source>
</evidence>
<dbReference type="OrthoDB" id="2082235at2"/>
<accession>A0A5P2D9R0</accession>
<sequence length="175" mass="18425">MPEPGTTAVVILLPAAAPLLEAARRTDPALVRRRLPAHVSLLYPFVPESALTVQDEEAVGSLAAGFPAADLLLEEVVTAPGFVAVTLPGLQPIVDTFRARWPGLQPYRGRFGARPTAHVTVALGADNPTITARVRAAVGNLLPLRTRATAVQLAVLTEKGWRPRLTAPLGGPNGQ</sequence>
<proteinExistence type="predicted"/>
<organism evidence="1 2">
    <name type="scientific">Streptomyces venezuelae</name>
    <dbReference type="NCBI Taxonomy" id="54571"/>
    <lineage>
        <taxon>Bacteria</taxon>
        <taxon>Bacillati</taxon>
        <taxon>Actinomycetota</taxon>
        <taxon>Actinomycetes</taxon>
        <taxon>Kitasatosporales</taxon>
        <taxon>Streptomycetaceae</taxon>
        <taxon>Streptomyces</taxon>
    </lineage>
</organism>
<name>A0A5P2D9R0_STRVZ</name>